<comment type="similarity">
    <text evidence="7 8">Belongs to the class I-like SAM-binding methyltransferase superfamily. C5-methyltransferase family.</text>
</comment>
<keyword evidence="5" id="KW-0680">Restriction system</keyword>
<evidence type="ECO:0000313" key="9">
    <source>
        <dbReference type="EMBL" id="ECI2785360.1"/>
    </source>
</evidence>
<keyword evidence="2 7" id="KW-0489">Methyltransferase</keyword>
<dbReference type="PANTHER" id="PTHR10629:SF52">
    <property type="entry name" value="DNA (CYTOSINE-5)-METHYLTRANSFERASE 1"/>
    <property type="match status" value="1"/>
</dbReference>
<evidence type="ECO:0000256" key="5">
    <source>
        <dbReference type="ARBA" id="ARBA00022747"/>
    </source>
</evidence>
<evidence type="ECO:0000256" key="1">
    <source>
        <dbReference type="ARBA" id="ARBA00011975"/>
    </source>
</evidence>
<name>A0A379X0A4_SALET</name>
<dbReference type="RefSeq" id="WP_079821497.1">
    <property type="nucleotide sequence ID" value="NZ_JBJIBN010000004.1"/>
</dbReference>
<dbReference type="GO" id="GO:0044027">
    <property type="term" value="P:negative regulation of gene expression via chromosomal CpG island methylation"/>
    <property type="evidence" value="ECO:0007669"/>
    <property type="project" value="TreeGrafter"/>
</dbReference>
<evidence type="ECO:0000256" key="7">
    <source>
        <dbReference type="PROSITE-ProRule" id="PRU01016"/>
    </source>
</evidence>
<dbReference type="EC" id="2.1.1.37" evidence="1"/>
<dbReference type="PROSITE" id="PS51679">
    <property type="entry name" value="SAM_MT_C5"/>
    <property type="match status" value="1"/>
</dbReference>
<dbReference type="PRINTS" id="PR00105">
    <property type="entry name" value="C5METTRFRASE"/>
</dbReference>
<dbReference type="EMBL" id="AAIUQW010000003">
    <property type="protein sequence ID" value="ECI2785360.1"/>
    <property type="molecule type" value="Genomic_DNA"/>
</dbReference>
<evidence type="ECO:0000313" key="10">
    <source>
        <dbReference type="EMBL" id="SUH39318.1"/>
    </source>
</evidence>
<evidence type="ECO:0000256" key="6">
    <source>
        <dbReference type="ARBA" id="ARBA00047422"/>
    </source>
</evidence>
<organism evidence="10 11">
    <name type="scientific">Salmonella enterica I</name>
    <dbReference type="NCBI Taxonomy" id="59201"/>
    <lineage>
        <taxon>Bacteria</taxon>
        <taxon>Pseudomonadati</taxon>
        <taxon>Pseudomonadota</taxon>
        <taxon>Gammaproteobacteria</taxon>
        <taxon>Enterobacterales</taxon>
        <taxon>Enterobacteriaceae</taxon>
        <taxon>Salmonella</taxon>
    </lineage>
</organism>
<keyword evidence="4 7" id="KW-0949">S-adenosyl-L-methionine</keyword>
<dbReference type="REBASE" id="415849">
    <property type="entry name" value="M.Sen8261ORF5670P"/>
</dbReference>
<dbReference type="GO" id="GO:0003677">
    <property type="term" value="F:DNA binding"/>
    <property type="evidence" value="ECO:0007669"/>
    <property type="project" value="TreeGrafter"/>
</dbReference>
<dbReference type="Pfam" id="PF00145">
    <property type="entry name" value="DNA_methylase"/>
    <property type="match status" value="1"/>
</dbReference>
<dbReference type="EMBL" id="UGXT01000002">
    <property type="protein sequence ID" value="SUH39318.1"/>
    <property type="molecule type" value="Genomic_DNA"/>
</dbReference>
<dbReference type="GO" id="GO:0009307">
    <property type="term" value="P:DNA restriction-modification system"/>
    <property type="evidence" value="ECO:0007669"/>
    <property type="project" value="UniProtKB-KW"/>
</dbReference>
<proteinExistence type="inferred from homology"/>
<dbReference type="SUPFAM" id="SSF53335">
    <property type="entry name" value="S-adenosyl-L-methionine-dependent methyltransferases"/>
    <property type="match status" value="1"/>
</dbReference>
<dbReference type="AlphaFoldDB" id="A0A379X0A4"/>
<accession>A0A379X0A4</accession>
<dbReference type="InterPro" id="IPR031303">
    <property type="entry name" value="C5_meth_CS"/>
</dbReference>
<gene>
    <name evidence="10" type="primary">dcmB</name>
    <name evidence="9" type="ORF">AIE18_09900</name>
    <name evidence="10" type="ORF">NCTC8261_05670</name>
</gene>
<feature type="active site" evidence="7">
    <location>
        <position position="83"/>
    </location>
</feature>
<evidence type="ECO:0000256" key="4">
    <source>
        <dbReference type="ARBA" id="ARBA00022691"/>
    </source>
</evidence>
<comment type="catalytic activity">
    <reaction evidence="6">
        <text>a 2'-deoxycytidine in DNA + S-adenosyl-L-methionine = a 5-methyl-2'-deoxycytidine in DNA + S-adenosyl-L-homocysteine + H(+)</text>
        <dbReference type="Rhea" id="RHEA:13681"/>
        <dbReference type="Rhea" id="RHEA-COMP:11369"/>
        <dbReference type="Rhea" id="RHEA-COMP:11370"/>
        <dbReference type="ChEBI" id="CHEBI:15378"/>
        <dbReference type="ChEBI" id="CHEBI:57856"/>
        <dbReference type="ChEBI" id="CHEBI:59789"/>
        <dbReference type="ChEBI" id="CHEBI:85452"/>
        <dbReference type="ChEBI" id="CHEBI:85454"/>
        <dbReference type="EC" id="2.1.1.37"/>
    </reaction>
</comment>
<dbReference type="PANTHER" id="PTHR10629">
    <property type="entry name" value="CYTOSINE-SPECIFIC METHYLTRANSFERASE"/>
    <property type="match status" value="1"/>
</dbReference>
<evidence type="ECO:0000256" key="2">
    <source>
        <dbReference type="ARBA" id="ARBA00022603"/>
    </source>
</evidence>
<keyword evidence="3 7" id="KW-0808">Transferase</keyword>
<evidence type="ECO:0000256" key="3">
    <source>
        <dbReference type="ARBA" id="ARBA00022679"/>
    </source>
</evidence>
<dbReference type="InterPro" id="IPR050390">
    <property type="entry name" value="C5-Methyltransferase"/>
</dbReference>
<protein>
    <recommendedName>
        <fullName evidence="1">DNA (cytosine-5-)-methyltransferase</fullName>
        <ecNumber evidence="1">2.1.1.37</ecNumber>
    </recommendedName>
</protein>
<dbReference type="InterPro" id="IPR029063">
    <property type="entry name" value="SAM-dependent_MTases_sf"/>
</dbReference>
<dbReference type="GO" id="GO:0003886">
    <property type="term" value="F:DNA (cytosine-5-)-methyltransferase activity"/>
    <property type="evidence" value="ECO:0007669"/>
    <property type="project" value="UniProtKB-EC"/>
</dbReference>
<dbReference type="InterPro" id="IPR001525">
    <property type="entry name" value="C5_MeTfrase"/>
</dbReference>
<dbReference type="Gene3D" id="3.40.50.150">
    <property type="entry name" value="Vaccinia Virus protein VP39"/>
    <property type="match status" value="1"/>
</dbReference>
<dbReference type="Proteomes" id="UP000254712">
    <property type="component" value="Unassembled WGS sequence"/>
</dbReference>
<evidence type="ECO:0000256" key="8">
    <source>
        <dbReference type="RuleBase" id="RU000416"/>
    </source>
</evidence>
<reference evidence="10 11" key="1">
    <citation type="submission" date="2018-06" db="EMBL/GenBank/DDBJ databases">
        <authorList>
            <consortium name="Pathogen Informatics"/>
            <person name="Doyle S."/>
        </authorList>
    </citation>
    <scope>NUCLEOTIDE SEQUENCE [LARGE SCALE GENOMIC DNA]</scope>
    <source>
        <strain evidence="10 11">NCTC8261</strain>
    </source>
</reference>
<dbReference type="PROSITE" id="PS00095">
    <property type="entry name" value="C5_MTASE_2"/>
    <property type="match status" value="1"/>
</dbReference>
<sequence>MKNHTKIKAVDLFCGAGGLTHGLQRSGISVTAGYDIEESCRYAYEINNNARFIKQDVTHLSGNDVAKYLAGGDYTLLAGCAPCQPFSTYSRANIKRTTSPDKRWNLLESFGRLINEITPDFVTMENVPGLAEQGIFNAFLATLRHNGYSFDYKIVFCPDYGMPQTRKRLVLIASKVSEISIIPATHTADKYVTVRDAIEHLPRITAGEKDKVDPIHRSSILSPINLKRIQYSKPGGSWLDWPEELRASCHKKMTGKTYPSVYGRMTWDEPSPTITTQCNGYGNGRFGHPVQDRAISLREAALLQSFPLAYKFHDDENPLSVATLAKMIGNAVPVKLGEIIGQSIITSLAK</sequence>
<reference evidence="9" key="2">
    <citation type="submission" date="2018-07" db="EMBL/GenBank/DDBJ databases">
        <authorList>
            <consortium name="GenomeTrakr network: Whole genome sequencing for foodborne pathogen traceback"/>
        </authorList>
    </citation>
    <scope>NUCLEOTIDE SEQUENCE</scope>
    <source>
        <strain evidence="9">FDA00003717</strain>
    </source>
</reference>
<dbReference type="GO" id="GO:0032259">
    <property type="term" value="P:methylation"/>
    <property type="evidence" value="ECO:0007669"/>
    <property type="project" value="UniProtKB-KW"/>
</dbReference>
<dbReference type="Gene3D" id="3.90.120.10">
    <property type="entry name" value="DNA Methylase, subunit A, domain 2"/>
    <property type="match status" value="1"/>
</dbReference>
<evidence type="ECO:0000313" key="11">
    <source>
        <dbReference type="Proteomes" id="UP000254712"/>
    </source>
</evidence>
<dbReference type="NCBIfam" id="TIGR00675">
    <property type="entry name" value="dcm"/>
    <property type="match status" value="1"/>
</dbReference>